<dbReference type="PROSITE" id="PS51462">
    <property type="entry name" value="NUDIX"/>
    <property type="match status" value="1"/>
</dbReference>
<dbReference type="GO" id="GO:0005737">
    <property type="term" value="C:cytoplasm"/>
    <property type="evidence" value="ECO:0007669"/>
    <property type="project" value="UniProtKB-SubCell"/>
</dbReference>
<dbReference type="Proteomes" id="UP000053555">
    <property type="component" value="Unassembled WGS sequence"/>
</dbReference>
<keyword evidence="4" id="KW-0963">Cytoplasm</keyword>
<dbReference type="Gene3D" id="3.90.79.10">
    <property type="entry name" value="Nucleoside Triphosphate Pyrophosphohydrolase"/>
    <property type="match status" value="1"/>
</dbReference>
<dbReference type="GO" id="GO:0000184">
    <property type="term" value="P:nuclear-transcribed mRNA catabolic process, nonsense-mediated decay"/>
    <property type="evidence" value="ECO:0007669"/>
    <property type="project" value="InterPro"/>
</dbReference>
<evidence type="ECO:0000259" key="9">
    <source>
        <dbReference type="PROSITE" id="PS51462"/>
    </source>
</evidence>
<dbReference type="FunFam" id="3.90.79.10:FF:000003">
    <property type="entry name" value="M7GpppN-mRNA hydrolase isoform 2"/>
    <property type="match status" value="1"/>
</dbReference>
<dbReference type="InterPro" id="IPR015797">
    <property type="entry name" value="NUDIX_hydrolase-like_dom_sf"/>
</dbReference>
<dbReference type="InterPro" id="IPR000086">
    <property type="entry name" value="NUDIX_hydrolase_dom"/>
</dbReference>
<proteinExistence type="inferred from homology"/>
<dbReference type="PANTHER" id="PTHR23114:SF17">
    <property type="entry name" value="M7GPPPN-MRNA HYDROLASE"/>
    <property type="match status" value="1"/>
</dbReference>
<gene>
    <name evidence="10" type="ORF">glysoja_048640</name>
</gene>
<comment type="subcellular location">
    <subcellularLocation>
        <location evidence="2">Cytoplasm</location>
    </subcellularLocation>
</comment>
<sequence>MHAVDTGQCLLVKGWKGSSWSFPHGKKSKDEEDHACAIREVMEETGFDVSKLLNKDEYLEVIFGQQRVRLYIIAGVKDDTTFAPLTKKEISQIVSLVQIL</sequence>
<name>A0A0B2SBJ8_GLYSO</name>
<dbReference type="PROSITE" id="PS00893">
    <property type="entry name" value="NUDIX_BOX"/>
    <property type="match status" value="1"/>
</dbReference>
<keyword evidence="5" id="KW-0479">Metal-binding</keyword>
<evidence type="ECO:0000256" key="6">
    <source>
        <dbReference type="ARBA" id="ARBA00022801"/>
    </source>
</evidence>
<keyword evidence="7" id="KW-0694">RNA-binding</keyword>
<evidence type="ECO:0000313" key="10">
    <source>
        <dbReference type="EMBL" id="KHN44121.1"/>
    </source>
</evidence>
<reference evidence="10" key="1">
    <citation type="submission" date="2014-07" db="EMBL/GenBank/DDBJ databases">
        <title>Identification of a novel salt tolerance gene in wild soybean by whole-genome sequencing.</title>
        <authorList>
            <person name="Lam H.-M."/>
            <person name="Qi X."/>
            <person name="Li M.-W."/>
            <person name="Liu X."/>
            <person name="Xie M."/>
            <person name="Ni M."/>
            <person name="Xu X."/>
        </authorList>
    </citation>
    <scope>NUCLEOTIDE SEQUENCE [LARGE SCALE GENOMIC DNA]</scope>
    <source>
        <tissue evidence="10">Root</tissue>
    </source>
</reference>
<dbReference type="InterPro" id="IPR044099">
    <property type="entry name" value="Dcp2_NUDIX"/>
</dbReference>
<dbReference type="GO" id="GO:0046872">
    <property type="term" value="F:metal ion binding"/>
    <property type="evidence" value="ECO:0007669"/>
    <property type="project" value="UniProtKB-KW"/>
</dbReference>
<keyword evidence="8" id="KW-0464">Manganese</keyword>
<dbReference type="GO" id="GO:0140933">
    <property type="term" value="F:5'-(N(7)-methylguanosine 5'-triphospho)-[mRNA] hydrolase activity"/>
    <property type="evidence" value="ECO:0007669"/>
    <property type="project" value="InterPro"/>
</dbReference>
<dbReference type="InterPro" id="IPR020084">
    <property type="entry name" value="NUDIX_hydrolase_CS"/>
</dbReference>
<organism evidence="10">
    <name type="scientific">Glycine soja</name>
    <name type="common">Wild soybean</name>
    <dbReference type="NCBI Taxonomy" id="3848"/>
    <lineage>
        <taxon>Eukaryota</taxon>
        <taxon>Viridiplantae</taxon>
        <taxon>Streptophyta</taxon>
        <taxon>Embryophyta</taxon>
        <taxon>Tracheophyta</taxon>
        <taxon>Spermatophyta</taxon>
        <taxon>Magnoliopsida</taxon>
        <taxon>eudicotyledons</taxon>
        <taxon>Gunneridae</taxon>
        <taxon>Pentapetalae</taxon>
        <taxon>rosids</taxon>
        <taxon>fabids</taxon>
        <taxon>Fabales</taxon>
        <taxon>Fabaceae</taxon>
        <taxon>Papilionoideae</taxon>
        <taxon>50 kb inversion clade</taxon>
        <taxon>NPAAA clade</taxon>
        <taxon>indigoferoid/millettioid clade</taxon>
        <taxon>Phaseoleae</taxon>
        <taxon>Glycine</taxon>
        <taxon>Glycine subgen. Soja</taxon>
    </lineage>
</organism>
<comment type="cofactor">
    <cofactor evidence="1">
        <name>Mn(2+)</name>
        <dbReference type="ChEBI" id="CHEBI:29035"/>
    </cofactor>
</comment>
<evidence type="ECO:0000256" key="1">
    <source>
        <dbReference type="ARBA" id="ARBA00001936"/>
    </source>
</evidence>
<feature type="domain" description="Nudix hydrolase" evidence="9">
    <location>
        <begin position="1"/>
        <end position="100"/>
    </location>
</feature>
<protein>
    <submittedName>
        <fullName evidence="10">mRNA decapping complex subunit 2</fullName>
        <ecNumber evidence="10">3.-.-.-</ecNumber>
    </submittedName>
</protein>
<dbReference type="AlphaFoldDB" id="A0A0B2SBJ8"/>
<accession>A0A0B2SBJ8</accession>
<dbReference type="CDD" id="cd03672">
    <property type="entry name" value="NUDIX_Dcp2p_Nudt20"/>
    <property type="match status" value="1"/>
</dbReference>
<comment type="similarity">
    <text evidence="3">Belongs to the Nudix hydrolase family. DCP2 subfamily.</text>
</comment>
<dbReference type="PANTHER" id="PTHR23114">
    <property type="entry name" value="M7GPPPN-MRNA HYDROLASE"/>
    <property type="match status" value="1"/>
</dbReference>
<dbReference type="SUPFAM" id="SSF55811">
    <property type="entry name" value="Nudix"/>
    <property type="match status" value="1"/>
</dbReference>
<evidence type="ECO:0000256" key="3">
    <source>
        <dbReference type="ARBA" id="ARBA00005279"/>
    </source>
</evidence>
<evidence type="ECO:0000256" key="4">
    <source>
        <dbReference type="ARBA" id="ARBA00022490"/>
    </source>
</evidence>
<dbReference type="GO" id="GO:0003723">
    <property type="term" value="F:RNA binding"/>
    <property type="evidence" value="ECO:0007669"/>
    <property type="project" value="UniProtKB-KW"/>
</dbReference>
<dbReference type="EC" id="3.-.-.-" evidence="10"/>
<dbReference type="GO" id="GO:0000290">
    <property type="term" value="P:deadenylation-dependent decapping of nuclear-transcribed mRNA"/>
    <property type="evidence" value="ECO:0007669"/>
    <property type="project" value="InterPro"/>
</dbReference>
<dbReference type="EMBL" id="KN643340">
    <property type="protein sequence ID" value="KHN44121.1"/>
    <property type="molecule type" value="Genomic_DNA"/>
</dbReference>
<evidence type="ECO:0000256" key="2">
    <source>
        <dbReference type="ARBA" id="ARBA00004496"/>
    </source>
</evidence>
<evidence type="ECO:0000256" key="5">
    <source>
        <dbReference type="ARBA" id="ARBA00022723"/>
    </source>
</evidence>
<keyword evidence="6 10" id="KW-0378">Hydrolase</keyword>
<dbReference type="Pfam" id="PF00293">
    <property type="entry name" value="NUDIX"/>
    <property type="match status" value="1"/>
</dbReference>
<evidence type="ECO:0000256" key="7">
    <source>
        <dbReference type="ARBA" id="ARBA00022884"/>
    </source>
</evidence>
<evidence type="ECO:0000256" key="8">
    <source>
        <dbReference type="ARBA" id="ARBA00023211"/>
    </source>
</evidence>